<dbReference type="GO" id="GO:0032791">
    <property type="term" value="F:lead ion binding"/>
    <property type="evidence" value="ECO:0007669"/>
    <property type="project" value="TreeGrafter"/>
</dbReference>
<dbReference type="Proteomes" id="UP000237839">
    <property type="component" value="Unassembled WGS sequence"/>
</dbReference>
<dbReference type="GO" id="GO:0010288">
    <property type="term" value="P:response to lead ion"/>
    <property type="evidence" value="ECO:0007669"/>
    <property type="project" value="TreeGrafter"/>
</dbReference>
<dbReference type="Gene3D" id="1.10.10.10">
    <property type="entry name" value="Winged helix-like DNA-binding domain superfamily/Winged helix DNA-binding domain"/>
    <property type="match status" value="1"/>
</dbReference>
<proteinExistence type="predicted"/>
<dbReference type="InterPro" id="IPR036388">
    <property type="entry name" value="WH-like_DNA-bd_sf"/>
</dbReference>
<dbReference type="InterPro" id="IPR036390">
    <property type="entry name" value="WH_DNA-bd_sf"/>
</dbReference>
<dbReference type="Pfam" id="PF01022">
    <property type="entry name" value="HTH_5"/>
    <property type="match status" value="1"/>
</dbReference>
<dbReference type="NCBIfam" id="NF033788">
    <property type="entry name" value="HTH_metalloreg"/>
    <property type="match status" value="1"/>
</dbReference>
<dbReference type="InterPro" id="IPR011991">
    <property type="entry name" value="ArsR-like_HTH"/>
</dbReference>
<dbReference type="GO" id="GO:0097063">
    <property type="term" value="F:cadmium ion sensor activity"/>
    <property type="evidence" value="ECO:0007669"/>
    <property type="project" value="TreeGrafter"/>
</dbReference>
<sequence length="241" mass="26626">MNALTTSDMQDINHVDIHLSQIAAAIAEPARAKMLCCLLDGRARTSTELAVVGEISPSTASSHLAKLKEQYLVTVLAQGKHRYYQLAGKEVADAMEALLRIAGVAQARFIPNTPTKLRNARSCYDHMAGSVAVELHDYFKNQGWLTAISDDGTNYDLHPDGIAALEHIGLDVTSVRQTRRRFACACLDWSERKPHIAGALGNALLKFMLNRAWLERELDGRALIISKEGQRQFKKLFAIDA</sequence>
<reference evidence="2 3" key="1">
    <citation type="submission" date="2018-02" db="EMBL/GenBank/DDBJ databases">
        <title>Solimicrobium silvestre gen. nov., sp. nov., isolated from alpine forest soil.</title>
        <authorList>
            <person name="Margesin R."/>
            <person name="Albuquerque L."/>
            <person name="Zhang D.-C."/>
            <person name="Froufe H.J.C."/>
            <person name="Severino R."/>
            <person name="Roxo I."/>
            <person name="Egas C."/>
            <person name="Da Costa M.S."/>
        </authorList>
    </citation>
    <scope>NUCLEOTIDE SEQUENCE [LARGE SCALE GENOMIC DNA]</scope>
    <source>
        <strain evidence="2 3">S20-91</strain>
    </source>
</reference>
<dbReference type="CDD" id="cd00090">
    <property type="entry name" value="HTH_ARSR"/>
    <property type="match status" value="1"/>
</dbReference>
<dbReference type="PANTHER" id="PTHR39168">
    <property type="entry name" value="TRANSCRIPTIONAL REGULATOR-RELATED"/>
    <property type="match status" value="1"/>
</dbReference>
<dbReference type="PROSITE" id="PS50987">
    <property type="entry name" value="HTH_ARSR_2"/>
    <property type="match status" value="1"/>
</dbReference>
<dbReference type="PANTHER" id="PTHR39168:SF1">
    <property type="entry name" value="TRANSCRIPTIONAL REGULATORY PROTEIN"/>
    <property type="match status" value="1"/>
</dbReference>
<evidence type="ECO:0000313" key="3">
    <source>
        <dbReference type="Proteomes" id="UP000237839"/>
    </source>
</evidence>
<dbReference type="AlphaFoldDB" id="A0A2S9H5N9"/>
<keyword evidence="3" id="KW-1185">Reference proteome</keyword>
<evidence type="ECO:0000259" key="1">
    <source>
        <dbReference type="PROSITE" id="PS50987"/>
    </source>
</evidence>
<dbReference type="SUPFAM" id="SSF46785">
    <property type="entry name" value="Winged helix' DNA-binding domain"/>
    <property type="match status" value="1"/>
</dbReference>
<organism evidence="2 3">
    <name type="scientific">Solimicrobium silvestre</name>
    <dbReference type="NCBI Taxonomy" id="2099400"/>
    <lineage>
        <taxon>Bacteria</taxon>
        <taxon>Pseudomonadati</taxon>
        <taxon>Pseudomonadota</taxon>
        <taxon>Betaproteobacteria</taxon>
        <taxon>Burkholderiales</taxon>
        <taxon>Oxalobacteraceae</taxon>
        <taxon>Solimicrobium</taxon>
    </lineage>
</organism>
<dbReference type="GO" id="GO:0003700">
    <property type="term" value="F:DNA-binding transcription factor activity"/>
    <property type="evidence" value="ECO:0007669"/>
    <property type="project" value="InterPro"/>
</dbReference>
<dbReference type="InterPro" id="IPR052543">
    <property type="entry name" value="HTH_Metal-responsive_Reg"/>
</dbReference>
<name>A0A2S9H5N9_9BURK</name>
<dbReference type="RefSeq" id="WP_243405283.1">
    <property type="nucleotide sequence ID" value="NZ_PUGF01000001.1"/>
</dbReference>
<feature type="domain" description="HTH arsR-type" evidence="1">
    <location>
        <begin position="12"/>
        <end position="106"/>
    </location>
</feature>
<protein>
    <submittedName>
        <fullName evidence="2">Helix-turn-helix domain</fullName>
    </submittedName>
</protein>
<accession>A0A2S9H5N9</accession>
<dbReference type="EMBL" id="PUGF01000001">
    <property type="protein sequence ID" value="PRC95268.1"/>
    <property type="molecule type" value="Genomic_DNA"/>
</dbReference>
<gene>
    <name evidence="2" type="ORF">S2091_0463</name>
</gene>
<dbReference type="SMART" id="SM00418">
    <property type="entry name" value="HTH_ARSR"/>
    <property type="match status" value="1"/>
</dbReference>
<evidence type="ECO:0000313" key="2">
    <source>
        <dbReference type="EMBL" id="PRC95268.1"/>
    </source>
</evidence>
<dbReference type="GO" id="GO:0046686">
    <property type="term" value="P:response to cadmium ion"/>
    <property type="evidence" value="ECO:0007669"/>
    <property type="project" value="TreeGrafter"/>
</dbReference>
<dbReference type="GO" id="GO:0003677">
    <property type="term" value="F:DNA binding"/>
    <property type="evidence" value="ECO:0007669"/>
    <property type="project" value="TreeGrafter"/>
</dbReference>
<dbReference type="InterPro" id="IPR001845">
    <property type="entry name" value="HTH_ArsR_DNA-bd_dom"/>
</dbReference>
<comment type="caution">
    <text evidence="2">The sequence shown here is derived from an EMBL/GenBank/DDBJ whole genome shotgun (WGS) entry which is preliminary data.</text>
</comment>